<accession>A0A420E0H0</accession>
<protein>
    <submittedName>
        <fullName evidence="2">CRP-like cAMP-binding protein</fullName>
    </submittedName>
</protein>
<evidence type="ECO:0000313" key="3">
    <source>
        <dbReference type="Proteomes" id="UP000285780"/>
    </source>
</evidence>
<dbReference type="AlphaFoldDB" id="A0A420E0H0"/>
<reference evidence="2 3" key="1">
    <citation type="submission" date="2018-09" db="EMBL/GenBank/DDBJ databases">
        <title>Genomic Encyclopedia of Archaeal and Bacterial Type Strains, Phase II (KMG-II): from individual species to whole genera.</title>
        <authorList>
            <person name="Goeker M."/>
        </authorList>
    </citation>
    <scope>NUCLEOTIDE SEQUENCE [LARGE SCALE GENOMIC DNA]</scope>
    <source>
        <strain evidence="2 3">DSM 16505</strain>
    </source>
</reference>
<dbReference type="EMBL" id="RAQM01000009">
    <property type="protein sequence ID" value="RKF03602.1"/>
    <property type="molecule type" value="Genomic_DNA"/>
</dbReference>
<feature type="domain" description="Cyclic nucleotide-binding" evidence="1">
    <location>
        <begin position="33"/>
        <end position="115"/>
    </location>
</feature>
<dbReference type="RefSeq" id="WP_120187127.1">
    <property type="nucleotide sequence ID" value="NZ_RAQM01000009.1"/>
</dbReference>
<gene>
    <name evidence="2" type="ORF">C8N26_1992</name>
</gene>
<evidence type="ECO:0000259" key="1">
    <source>
        <dbReference type="Pfam" id="PF00027"/>
    </source>
</evidence>
<dbReference type="Gene3D" id="2.60.120.10">
    <property type="entry name" value="Jelly Rolls"/>
    <property type="match status" value="1"/>
</dbReference>
<dbReference type="InterPro" id="IPR000595">
    <property type="entry name" value="cNMP-bd_dom"/>
</dbReference>
<organism evidence="2 3">
    <name type="scientific">Tenacibaculum lutimaris</name>
    <dbReference type="NCBI Taxonomy" id="285258"/>
    <lineage>
        <taxon>Bacteria</taxon>
        <taxon>Pseudomonadati</taxon>
        <taxon>Bacteroidota</taxon>
        <taxon>Flavobacteriia</taxon>
        <taxon>Flavobacteriales</taxon>
        <taxon>Flavobacteriaceae</taxon>
        <taxon>Tenacibaculum</taxon>
    </lineage>
</organism>
<proteinExistence type="predicted"/>
<dbReference type="CDD" id="cd00038">
    <property type="entry name" value="CAP_ED"/>
    <property type="match status" value="1"/>
</dbReference>
<dbReference type="InterPro" id="IPR014710">
    <property type="entry name" value="RmlC-like_jellyroll"/>
</dbReference>
<dbReference type="Pfam" id="PF00027">
    <property type="entry name" value="cNMP_binding"/>
    <property type="match status" value="1"/>
</dbReference>
<sequence length="193" mass="22416">MNKETILNSISNSHSKLSSKCQLDLLKTTKILSLKKGTLLVRDGQFSNKTYYIISGAARAYYLKNGKDISDWFAFENEFISPIISYFTNKPSPHYIELLEDSVLLELTKEDVEIISNKHHDFERLIRIVVTKTMLSLQERISSILFQKAEQRYEQLLKTYPTITQRVSLTHIASYLGITLETLSRIRRPKKRI</sequence>
<evidence type="ECO:0000313" key="2">
    <source>
        <dbReference type="EMBL" id="RKF03602.1"/>
    </source>
</evidence>
<keyword evidence="3" id="KW-1185">Reference proteome</keyword>
<name>A0A420E0H0_9FLAO</name>
<dbReference type="SUPFAM" id="SSF51206">
    <property type="entry name" value="cAMP-binding domain-like"/>
    <property type="match status" value="1"/>
</dbReference>
<dbReference type="InterPro" id="IPR018490">
    <property type="entry name" value="cNMP-bd_dom_sf"/>
</dbReference>
<comment type="caution">
    <text evidence="2">The sequence shown here is derived from an EMBL/GenBank/DDBJ whole genome shotgun (WGS) entry which is preliminary data.</text>
</comment>
<dbReference type="Proteomes" id="UP000285780">
    <property type="component" value="Unassembled WGS sequence"/>
</dbReference>